<dbReference type="EMBL" id="JBHRRZ010000037">
    <property type="protein sequence ID" value="MFC2949551.1"/>
    <property type="molecule type" value="Genomic_DNA"/>
</dbReference>
<name>A0ABV7A9A2_9BACI</name>
<dbReference type="RefSeq" id="WP_390307518.1">
    <property type="nucleotide sequence ID" value="NZ_JBHRRZ010000037.1"/>
</dbReference>
<dbReference type="PANTHER" id="PTHR43429">
    <property type="entry name" value="PYRIDINE NUCLEOTIDE-DISULFIDE OXIDOREDUCTASE DOMAIN-CONTAINING"/>
    <property type="match status" value="1"/>
</dbReference>
<keyword evidence="5 9" id="KW-0560">Oxidoreductase</keyword>
<keyword evidence="4" id="KW-0274">FAD</keyword>
<dbReference type="Proteomes" id="UP001595387">
    <property type="component" value="Unassembled WGS sequence"/>
</dbReference>
<feature type="domain" description="Pyridine nucleotide-disulphide oxidoreductase dimerisation" evidence="7">
    <location>
        <begin position="328"/>
        <end position="428"/>
    </location>
</feature>
<dbReference type="InterPro" id="IPR016156">
    <property type="entry name" value="FAD/NAD-linked_Rdtase_dimer_sf"/>
</dbReference>
<sequence>MAQRILVVGGVGGGATVSAQIRRNDKDVEIIIFDKGEHVAFSNCGMPYYLGGVIENKEDILVPVDKFREKYAVDVRTGTEVTSIHRSEKKVLVKDKSGEYEESYDKLIISPGASAVVPDVEGRDEACVFTLRTIPDMEEIHQFIERNQPKNAAIIGGGFIGLEMAENLHERGITCTVIDRSSQVMKVVDKDMAEVIHEHLREKGIKLILDDGLAGYSNNGKTVHLSSGDTLQADMTLMATGVKPNTGLAEAASLKLGRSGAIAVNEYMQTNDPDIYALGDAVETKDFFTGEPRHVALAWPAHRQAYLIASHLAGEQVNNHGIIGTSIFKLFDLTIGSTGHNKETLKDAGIPYKEASLETYSHAKYYPGSEKLWLKILFDADKGTIYGCDVIGLDGADKRLGVLATAIRGKLTVADLEELELGYAPPYSAPKDPINILGYKANQQM</sequence>
<evidence type="ECO:0000256" key="3">
    <source>
        <dbReference type="ARBA" id="ARBA00022630"/>
    </source>
</evidence>
<dbReference type="GO" id="GO:0050451">
    <property type="term" value="F:CoA-disulfide reductase (NADPH) activity"/>
    <property type="evidence" value="ECO:0007669"/>
    <property type="project" value="UniProtKB-EC"/>
</dbReference>
<comment type="cofactor">
    <cofactor evidence="1">
        <name>FAD</name>
        <dbReference type="ChEBI" id="CHEBI:57692"/>
    </cofactor>
</comment>
<dbReference type="PRINTS" id="PR00368">
    <property type="entry name" value="FADPNR"/>
</dbReference>
<dbReference type="InterPro" id="IPR004099">
    <property type="entry name" value="Pyr_nucl-diS_OxRdtase_dimer"/>
</dbReference>
<dbReference type="Pfam" id="PF07992">
    <property type="entry name" value="Pyr_redox_2"/>
    <property type="match status" value="1"/>
</dbReference>
<keyword evidence="3" id="KW-0285">Flavoprotein</keyword>
<comment type="similarity">
    <text evidence="2">Belongs to the class-III pyridine nucleotide-disulfide oxidoreductase family.</text>
</comment>
<gene>
    <name evidence="9" type="ORF">ACFODW_14615</name>
</gene>
<protein>
    <submittedName>
        <fullName evidence="9">CoA-disulfide reductase</fullName>
        <ecNumber evidence="9">1.8.1.14</ecNumber>
    </submittedName>
</protein>
<evidence type="ECO:0000256" key="4">
    <source>
        <dbReference type="ARBA" id="ARBA00022827"/>
    </source>
</evidence>
<dbReference type="NCBIfam" id="NF010037">
    <property type="entry name" value="PRK13512.1"/>
    <property type="match status" value="1"/>
</dbReference>
<dbReference type="InterPro" id="IPR036188">
    <property type="entry name" value="FAD/NAD-bd_sf"/>
</dbReference>
<evidence type="ECO:0000256" key="5">
    <source>
        <dbReference type="ARBA" id="ARBA00023002"/>
    </source>
</evidence>
<dbReference type="Gene3D" id="3.50.50.60">
    <property type="entry name" value="FAD/NAD(P)-binding domain"/>
    <property type="match status" value="2"/>
</dbReference>
<dbReference type="InterPro" id="IPR050260">
    <property type="entry name" value="FAD-bd_OxRdtase"/>
</dbReference>
<evidence type="ECO:0000259" key="8">
    <source>
        <dbReference type="Pfam" id="PF07992"/>
    </source>
</evidence>
<dbReference type="SUPFAM" id="SSF51905">
    <property type="entry name" value="FAD/NAD(P)-binding domain"/>
    <property type="match status" value="2"/>
</dbReference>
<dbReference type="PRINTS" id="PR00411">
    <property type="entry name" value="PNDRDTASEI"/>
</dbReference>
<keyword evidence="10" id="KW-1185">Reference proteome</keyword>
<dbReference type="InterPro" id="IPR023753">
    <property type="entry name" value="FAD/NAD-binding_dom"/>
</dbReference>
<dbReference type="SUPFAM" id="SSF55424">
    <property type="entry name" value="FAD/NAD-linked reductases, dimerisation (C-terminal) domain"/>
    <property type="match status" value="1"/>
</dbReference>
<comment type="caution">
    <text evidence="9">The sequence shown here is derived from an EMBL/GenBank/DDBJ whole genome shotgun (WGS) entry which is preliminary data.</text>
</comment>
<feature type="domain" description="FAD/NAD(P)-binding" evidence="8">
    <location>
        <begin position="4"/>
        <end position="298"/>
    </location>
</feature>
<evidence type="ECO:0000259" key="7">
    <source>
        <dbReference type="Pfam" id="PF02852"/>
    </source>
</evidence>
<evidence type="ECO:0000256" key="6">
    <source>
        <dbReference type="ARBA" id="ARBA00023284"/>
    </source>
</evidence>
<organism evidence="9 10">
    <name type="scientific">Virgibacillus sediminis</name>
    <dbReference type="NCBI Taxonomy" id="202260"/>
    <lineage>
        <taxon>Bacteria</taxon>
        <taxon>Bacillati</taxon>
        <taxon>Bacillota</taxon>
        <taxon>Bacilli</taxon>
        <taxon>Bacillales</taxon>
        <taxon>Bacillaceae</taxon>
        <taxon>Virgibacillus</taxon>
    </lineage>
</organism>
<keyword evidence="6" id="KW-0676">Redox-active center</keyword>
<dbReference type="PANTHER" id="PTHR43429:SF1">
    <property type="entry name" value="NAD(P)H SULFUR OXIDOREDUCTASE (COA-DEPENDENT)"/>
    <property type="match status" value="1"/>
</dbReference>
<reference evidence="10" key="1">
    <citation type="journal article" date="2019" name="Int. J. Syst. Evol. Microbiol.">
        <title>The Global Catalogue of Microorganisms (GCM) 10K type strain sequencing project: providing services to taxonomists for standard genome sequencing and annotation.</title>
        <authorList>
            <consortium name="The Broad Institute Genomics Platform"/>
            <consortium name="The Broad Institute Genome Sequencing Center for Infectious Disease"/>
            <person name="Wu L."/>
            <person name="Ma J."/>
        </authorList>
    </citation>
    <scope>NUCLEOTIDE SEQUENCE [LARGE SCALE GENOMIC DNA]</scope>
    <source>
        <strain evidence="10">KCTC 13193</strain>
    </source>
</reference>
<evidence type="ECO:0000256" key="1">
    <source>
        <dbReference type="ARBA" id="ARBA00001974"/>
    </source>
</evidence>
<accession>A0ABV7A9A2</accession>
<proteinExistence type="inferred from homology"/>
<evidence type="ECO:0000313" key="9">
    <source>
        <dbReference type="EMBL" id="MFC2949551.1"/>
    </source>
</evidence>
<dbReference type="Pfam" id="PF02852">
    <property type="entry name" value="Pyr_redox_dim"/>
    <property type="match status" value="1"/>
</dbReference>
<evidence type="ECO:0000256" key="2">
    <source>
        <dbReference type="ARBA" id="ARBA00009130"/>
    </source>
</evidence>
<evidence type="ECO:0000313" key="10">
    <source>
        <dbReference type="Proteomes" id="UP001595387"/>
    </source>
</evidence>
<dbReference type="EC" id="1.8.1.14" evidence="9"/>